<dbReference type="InterPro" id="IPR023631">
    <property type="entry name" value="Amidase_dom"/>
</dbReference>
<name>A0A975CF74_9BURK</name>
<reference evidence="2" key="1">
    <citation type="submission" date="2021-03" db="EMBL/GenBank/DDBJ databases">
        <title>Ottowia sp. 27C isolated from the cloaca of a Giant Asian pond turtle (Heosemys grandis).</title>
        <authorList>
            <person name="Spergser J."/>
            <person name="Busse H.-J."/>
        </authorList>
    </citation>
    <scope>NUCLEOTIDE SEQUENCE</scope>
    <source>
        <strain evidence="2">27C</strain>
    </source>
</reference>
<dbReference type="GO" id="GO:0003824">
    <property type="term" value="F:catalytic activity"/>
    <property type="evidence" value="ECO:0007669"/>
    <property type="project" value="InterPro"/>
</dbReference>
<dbReference type="PANTHER" id="PTHR11895:SF176">
    <property type="entry name" value="AMIDASE AMID-RELATED"/>
    <property type="match status" value="1"/>
</dbReference>
<dbReference type="PANTHER" id="PTHR11895">
    <property type="entry name" value="TRANSAMIDASE"/>
    <property type="match status" value="1"/>
</dbReference>
<evidence type="ECO:0000313" key="2">
    <source>
        <dbReference type="EMBL" id="QTD45338.1"/>
    </source>
</evidence>
<dbReference type="InterPro" id="IPR000120">
    <property type="entry name" value="Amidase"/>
</dbReference>
<gene>
    <name evidence="2" type="ORF">J1M35_20385</name>
</gene>
<organism evidence="2 3">
    <name type="scientific">Ottowia testudinis</name>
    <dbReference type="NCBI Taxonomy" id="2816950"/>
    <lineage>
        <taxon>Bacteria</taxon>
        <taxon>Pseudomonadati</taxon>
        <taxon>Pseudomonadota</taxon>
        <taxon>Betaproteobacteria</taxon>
        <taxon>Burkholderiales</taxon>
        <taxon>Comamonadaceae</taxon>
        <taxon>Ottowia</taxon>
    </lineage>
</organism>
<evidence type="ECO:0000259" key="1">
    <source>
        <dbReference type="Pfam" id="PF01425"/>
    </source>
</evidence>
<dbReference type="SUPFAM" id="SSF75304">
    <property type="entry name" value="Amidase signature (AS) enzymes"/>
    <property type="match status" value="1"/>
</dbReference>
<dbReference type="InterPro" id="IPR036928">
    <property type="entry name" value="AS_sf"/>
</dbReference>
<dbReference type="Proteomes" id="UP000663903">
    <property type="component" value="Chromosome"/>
</dbReference>
<proteinExistence type="predicted"/>
<protein>
    <submittedName>
        <fullName evidence="2">Amidase</fullName>
    </submittedName>
</protein>
<dbReference type="KEGG" id="otd:J1M35_20385"/>
<dbReference type="NCBIfam" id="NF005460">
    <property type="entry name" value="PRK07056.1"/>
    <property type="match status" value="1"/>
</dbReference>
<feature type="domain" description="Amidase" evidence="1">
    <location>
        <begin position="25"/>
        <end position="439"/>
    </location>
</feature>
<evidence type="ECO:0000313" key="3">
    <source>
        <dbReference type="Proteomes" id="UP000663903"/>
    </source>
</evidence>
<dbReference type="Gene3D" id="3.90.1300.10">
    <property type="entry name" value="Amidase signature (AS) domain"/>
    <property type="match status" value="1"/>
</dbReference>
<dbReference type="RefSeq" id="WP_208009088.1">
    <property type="nucleotide sequence ID" value="NZ_CP071796.1"/>
</dbReference>
<dbReference type="EMBL" id="CP071796">
    <property type="protein sequence ID" value="QTD45338.1"/>
    <property type="molecule type" value="Genomic_DNA"/>
</dbReference>
<keyword evidence="3" id="KW-1185">Reference proteome</keyword>
<sequence>MPAPYPTIEQLAADLAAGRTTAVQLTEAALARAQDPAGEGARTFTLIDTERARAAAQASDTLRAAGIVRSPLEGLPVSVKDLFDIGGQVTTAGSVVLKDAAPAARNAPVIDRLIAAGAVIVGRTNMTEFAFSGLGLNPHYGTPKNPWDRASGRIPGGSSSGAAVSVTDGMAAVGIGSDTGGSVRIPSALCGLTGFKPTQRRVPIDGTVPLSTSLDSIGPLAASVRCCAIVDAVLAGEPPTVPPARDVRDARLAVPETLVLDGIDNAVAASFERACALLQAAGARLSRIAVPEFAELGRLHARGTLAGAEAWAWHRQLLTERGSAYDPRVGLRMRGGEAMGAADYIDLVEARRRWIAAVEARIAGFDALLMPTVPVVAPRIDELQGSDQAYFAANGLMLRNPTLINFLDGCALSLPCHAQGELPVGLTLAAAGGQDARVLALGLGVEQLLRTVK</sequence>
<accession>A0A975CF74</accession>
<dbReference type="AlphaFoldDB" id="A0A975CF74"/>
<dbReference type="Pfam" id="PF01425">
    <property type="entry name" value="Amidase"/>
    <property type="match status" value="1"/>
</dbReference>